<dbReference type="PRINTS" id="PR00219">
    <property type="entry name" value="SYNAPTOBREVN"/>
</dbReference>
<dbReference type="SMART" id="SM01270">
    <property type="entry name" value="Longin"/>
    <property type="match status" value="1"/>
</dbReference>
<evidence type="ECO:0000256" key="7">
    <source>
        <dbReference type="ARBA" id="ARBA00023288"/>
    </source>
</evidence>
<dbReference type="InterPro" id="IPR011012">
    <property type="entry name" value="Longin-like_dom_sf"/>
</dbReference>
<name>A0A4S2MRL5_9PEZI</name>
<evidence type="ECO:0000256" key="5">
    <source>
        <dbReference type="ARBA" id="ARBA00023136"/>
    </source>
</evidence>
<dbReference type="InterPro" id="IPR001388">
    <property type="entry name" value="Synaptobrevin-like"/>
</dbReference>
<keyword evidence="7" id="KW-0449">Lipoprotein</keyword>
<dbReference type="GO" id="GO:0005484">
    <property type="term" value="F:SNAP receptor activity"/>
    <property type="evidence" value="ECO:0007669"/>
    <property type="project" value="TreeGrafter"/>
</dbReference>
<evidence type="ECO:0000256" key="4">
    <source>
        <dbReference type="ARBA" id="ARBA00022481"/>
    </source>
</evidence>
<keyword evidence="8" id="KW-0636">Prenylation</keyword>
<dbReference type="CDD" id="cd15867">
    <property type="entry name" value="R-SNARE_YKT6"/>
    <property type="match status" value="1"/>
</dbReference>
<evidence type="ECO:0000256" key="2">
    <source>
        <dbReference type="ARBA" id="ARBA00008025"/>
    </source>
</evidence>
<dbReference type="InParanoid" id="A0A4S2MRL5"/>
<dbReference type="Pfam" id="PF00957">
    <property type="entry name" value="Synaptobrevin"/>
    <property type="match status" value="1"/>
</dbReference>
<keyword evidence="6" id="KW-0564">Palmitate</keyword>
<reference evidence="13 14" key="1">
    <citation type="submission" date="2019-04" db="EMBL/GenBank/DDBJ databases">
        <title>Comparative genomics and transcriptomics to analyze fruiting body development in filamentous ascomycetes.</title>
        <authorList>
            <consortium name="DOE Joint Genome Institute"/>
            <person name="Lutkenhaus R."/>
            <person name="Traeger S."/>
            <person name="Breuer J."/>
            <person name="Kuo A."/>
            <person name="Lipzen A."/>
            <person name="Pangilinan J."/>
            <person name="Dilworth D."/>
            <person name="Sandor L."/>
            <person name="Poggeler S."/>
            <person name="Barry K."/>
            <person name="Grigoriev I.V."/>
            <person name="Nowrousian M."/>
        </authorList>
    </citation>
    <scope>NUCLEOTIDE SEQUENCE [LARGE SCALE GENOMIC DNA]</scope>
    <source>
        <strain evidence="13 14">CBS 389.68</strain>
    </source>
</reference>
<dbReference type="FunFam" id="1.20.5.110:FF:000020">
    <property type="entry name" value="synaptobrevin homolog YKT6"/>
    <property type="match status" value="1"/>
</dbReference>
<evidence type="ECO:0000256" key="6">
    <source>
        <dbReference type="ARBA" id="ARBA00023139"/>
    </source>
</evidence>
<evidence type="ECO:0000259" key="12">
    <source>
        <dbReference type="PROSITE" id="PS50892"/>
    </source>
</evidence>
<dbReference type="EMBL" id="ML220148">
    <property type="protein sequence ID" value="TGZ77828.1"/>
    <property type="molecule type" value="Genomic_DNA"/>
</dbReference>
<evidence type="ECO:0000313" key="14">
    <source>
        <dbReference type="Proteomes" id="UP000298138"/>
    </source>
</evidence>
<dbReference type="SUPFAM" id="SSF64356">
    <property type="entry name" value="SNARE-like"/>
    <property type="match status" value="1"/>
</dbReference>
<dbReference type="PROSITE" id="PS00417">
    <property type="entry name" value="SYNAPTOBREVIN"/>
    <property type="match status" value="1"/>
</dbReference>
<keyword evidence="4" id="KW-0488">Methylation</keyword>
<keyword evidence="10" id="KW-0175">Coiled coil</keyword>
<evidence type="ECO:0000256" key="10">
    <source>
        <dbReference type="PROSITE-ProRule" id="PRU00290"/>
    </source>
</evidence>
<feature type="domain" description="Longin" evidence="11">
    <location>
        <begin position="7"/>
        <end position="128"/>
    </location>
</feature>
<dbReference type="AlphaFoldDB" id="A0A4S2MRL5"/>
<dbReference type="InterPro" id="IPR010908">
    <property type="entry name" value="Longin_dom"/>
</dbReference>
<dbReference type="PROSITE" id="PS50859">
    <property type="entry name" value="LONGIN"/>
    <property type="match status" value="1"/>
</dbReference>
<organism evidence="13 14">
    <name type="scientific">Ascodesmis nigricans</name>
    <dbReference type="NCBI Taxonomy" id="341454"/>
    <lineage>
        <taxon>Eukaryota</taxon>
        <taxon>Fungi</taxon>
        <taxon>Dikarya</taxon>
        <taxon>Ascomycota</taxon>
        <taxon>Pezizomycotina</taxon>
        <taxon>Pezizomycetes</taxon>
        <taxon>Pezizales</taxon>
        <taxon>Ascodesmidaceae</taxon>
        <taxon>Ascodesmis</taxon>
    </lineage>
</organism>
<keyword evidence="5" id="KW-0472">Membrane</keyword>
<keyword evidence="3" id="KW-1003">Cell membrane</keyword>
<evidence type="ECO:0000313" key="13">
    <source>
        <dbReference type="EMBL" id="TGZ77828.1"/>
    </source>
</evidence>
<dbReference type="GO" id="GO:0005886">
    <property type="term" value="C:plasma membrane"/>
    <property type="evidence" value="ECO:0007669"/>
    <property type="project" value="UniProtKB-SubCell"/>
</dbReference>
<dbReference type="GO" id="GO:0006888">
    <property type="term" value="P:endoplasmic reticulum to Golgi vesicle-mediated transport"/>
    <property type="evidence" value="ECO:0007669"/>
    <property type="project" value="TreeGrafter"/>
</dbReference>
<dbReference type="Pfam" id="PF13774">
    <property type="entry name" value="Longin"/>
    <property type="match status" value="1"/>
</dbReference>
<comment type="similarity">
    <text evidence="2">Belongs to the synaptobrevin family.</text>
</comment>
<dbReference type="Proteomes" id="UP000298138">
    <property type="component" value="Unassembled WGS sequence"/>
</dbReference>
<dbReference type="OrthoDB" id="27923at2759"/>
<dbReference type="InterPro" id="IPR045848">
    <property type="entry name" value="R-SNARE_YKT6"/>
</dbReference>
<evidence type="ECO:0000259" key="11">
    <source>
        <dbReference type="PROSITE" id="PS50859"/>
    </source>
</evidence>
<dbReference type="PANTHER" id="PTHR45806:SF1">
    <property type="entry name" value="SYNAPTOBREVIN HOMOLOG YKT6"/>
    <property type="match status" value="1"/>
</dbReference>
<evidence type="ECO:0000256" key="3">
    <source>
        <dbReference type="ARBA" id="ARBA00022475"/>
    </source>
</evidence>
<sequence length="199" mass="22634">MKLYYIGILRNTPKPAQELVKSSDLSSFSFFQRSTVGEFLTYFAGTVAERTTPGTRQDVQEQSYTFHVYSRTEGIAGVIISDHEYPKLVAHKLLSQVVDEFLTAHPRPKWATGVPNPPLEMPQLQEYITKYQDPQQADSILKIQRELDETKIVLHKTIESVLERGEKLDNLVQRSEGLSAQSKMFYTTAKKQNSCCAVM</sequence>
<accession>A0A4S2MRL5</accession>
<dbReference type="Gene3D" id="1.20.5.110">
    <property type="match status" value="1"/>
</dbReference>
<keyword evidence="14" id="KW-1185">Reference proteome</keyword>
<protein>
    <recommendedName>
        <fullName evidence="9">Synaptobrevin homolog YKT6</fullName>
    </recommendedName>
</protein>
<evidence type="ECO:0000256" key="8">
    <source>
        <dbReference type="ARBA" id="ARBA00023289"/>
    </source>
</evidence>
<dbReference type="CDD" id="cd14824">
    <property type="entry name" value="Longin"/>
    <property type="match status" value="1"/>
</dbReference>
<dbReference type="Gene3D" id="3.30.450.50">
    <property type="entry name" value="Longin domain"/>
    <property type="match status" value="1"/>
</dbReference>
<proteinExistence type="inferred from homology"/>
<dbReference type="InterPro" id="IPR042855">
    <property type="entry name" value="V_SNARE_CC"/>
</dbReference>
<dbReference type="SUPFAM" id="SSF58038">
    <property type="entry name" value="SNARE fusion complex"/>
    <property type="match status" value="1"/>
</dbReference>
<dbReference type="GO" id="GO:0005794">
    <property type="term" value="C:Golgi apparatus"/>
    <property type="evidence" value="ECO:0007669"/>
    <property type="project" value="TreeGrafter"/>
</dbReference>
<dbReference type="FunCoup" id="A0A4S2MRL5">
    <property type="interactions" value="1230"/>
</dbReference>
<evidence type="ECO:0000256" key="1">
    <source>
        <dbReference type="ARBA" id="ARBA00004342"/>
    </source>
</evidence>
<gene>
    <name evidence="13" type="ORF">EX30DRAFT_343734</name>
</gene>
<evidence type="ECO:0000256" key="9">
    <source>
        <dbReference type="ARBA" id="ARBA00026133"/>
    </source>
</evidence>
<dbReference type="PANTHER" id="PTHR45806">
    <property type="entry name" value="SYNAPTOBREVIN HOMOLOG YKT6"/>
    <property type="match status" value="1"/>
</dbReference>
<comment type="subcellular location">
    <subcellularLocation>
        <location evidence="1">Cell membrane</location>
        <topology evidence="1">Lipid-anchor</topology>
        <orientation evidence="1">Cytoplasmic side</orientation>
    </subcellularLocation>
</comment>
<dbReference type="PROSITE" id="PS50892">
    <property type="entry name" value="V_SNARE"/>
    <property type="match status" value="1"/>
</dbReference>
<feature type="domain" description="V-SNARE coiled-coil homology" evidence="12">
    <location>
        <begin position="139"/>
        <end position="199"/>
    </location>
</feature>
<dbReference type="STRING" id="341454.A0A4S2MRL5"/>